<name>A0A194XAC3_MOLSC</name>
<feature type="region of interest" description="Disordered" evidence="1">
    <location>
        <begin position="1"/>
        <end position="28"/>
    </location>
</feature>
<dbReference type="InParanoid" id="A0A194XAC3"/>
<evidence type="ECO:0000313" key="2">
    <source>
        <dbReference type="EMBL" id="KUJ16717.1"/>
    </source>
</evidence>
<keyword evidence="3" id="KW-1185">Reference proteome</keyword>
<sequence length="216" mass="23870">MSSLSYSSRDTSTFSQTASSTSASSTSNSASEVSTTLFPSEFGFYRFSSSSTVALTTKDPSPFASIQSNSGFRSKPDLTFYQGRNKWYRQLASAQFVGPEGKPHITLGSTRYGAAPTEKVECEGFFRVSHHFSLYLNSVRYREHFQWSECSHAELKGFGIGHSSGMKLVRMKTGEVVVVYAKVSCAVKKIGKMRFLEVELGNEFQVMAVMSLIAIF</sequence>
<dbReference type="EMBL" id="KQ947415">
    <property type="protein sequence ID" value="KUJ16717.1"/>
    <property type="molecule type" value="Genomic_DNA"/>
</dbReference>
<dbReference type="OrthoDB" id="3431997at2759"/>
<protein>
    <submittedName>
        <fullName evidence="2">Uncharacterized protein</fullName>
    </submittedName>
</protein>
<gene>
    <name evidence="2" type="ORF">LY89DRAFT_669181</name>
</gene>
<dbReference type="AlphaFoldDB" id="A0A194XAC3"/>
<dbReference type="Proteomes" id="UP000070700">
    <property type="component" value="Unassembled WGS sequence"/>
</dbReference>
<reference evidence="2 3" key="1">
    <citation type="submission" date="2015-10" db="EMBL/GenBank/DDBJ databases">
        <title>Full genome of DAOMC 229536 Phialocephala scopiformis, a fungal endophyte of spruce producing the potent anti-insectan compound rugulosin.</title>
        <authorList>
            <consortium name="DOE Joint Genome Institute"/>
            <person name="Walker A.K."/>
            <person name="Frasz S.L."/>
            <person name="Seifert K.A."/>
            <person name="Miller J.D."/>
            <person name="Mondo S.J."/>
            <person name="Labutti K."/>
            <person name="Lipzen A."/>
            <person name="Dockter R."/>
            <person name="Kennedy M."/>
            <person name="Grigoriev I.V."/>
            <person name="Spatafora J.W."/>
        </authorList>
    </citation>
    <scope>NUCLEOTIDE SEQUENCE [LARGE SCALE GENOMIC DNA]</scope>
    <source>
        <strain evidence="2 3">CBS 120377</strain>
    </source>
</reference>
<dbReference type="GeneID" id="28822800"/>
<proteinExistence type="predicted"/>
<evidence type="ECO:0000256" key="1">
    <source>
        <dbReference type="SAM" id="MobiDB-lite"/>
    </source>
</evidence>
<evidence type="ECO:0000313" key="3">
    <source>
        <dbReference type="Proteomes" id="UP000070700"/>
    </source>
</evidence>
<dbReference type="RefSeq" id="XP_018071072.1">
    <property type="nucleotide sequence ID" value="XM_018213074.1"/>
</dbReference>
<accession>A0A194XAC3</accession>
<dbReference type="KEGG" id="psco:LY89DRAFT_669181"/>
<organism evidence="2 3">
    <name type="scientific">Mollisia scopiformis</name>
    <name type="common">Conifer needle endophyte fungus</name>
    <name type="synonym">Phialocephala scopiformis</name>
    <dbReference type="NCBI Taxonomy" id="149040"/>
    <lineage>
        <taxon>Eukaryota</taxon>
        <taxon>Fungi</taxon>
        <taxon>Dikarya</taxon>
        <taxon>Ascomycota</taxon>
        <taxon>Pezizomycotina</taxon>
        <taxon>Leotiomycetes</taxon>
        <taxon>Helotiales</taxon>
        <taxon>Mollisiaceae</taxon>
        <taxon>Mollisia</taxon>
    </lineage>
</organism>